<protein>
    <submittedName>
        <fullName evidence="1">Uncharacterized protein</fullName>
    </submittedName>
</protein>
<evidence type="ECO:0000313" key="1">
    <source>
        <dbReference type="EMBL" id="RMQ50646.1"/>
    </source>
</evidence>
<comment type="caution">
    <text evidence="1">The sequence shown here is derived from an EMBL/GenBank/DDBJ whole genome shotgun (WGS) entry which is preliminary data.</text>
</comment>
<dbReference type="OrthoDB" id="6458179at2"/>
<proteinExistence type="predicted"/>
<accession>A0A3M4M9Q1</accession>
<dbReference type="AlphaFoldDB" id="A0A3M4M9Q1"/>
<gene>
    <name evidence="1" type="ORF">ALQ04_04529</name>
</gene>
<organism evidence="1 2">
    <name type="scientific">Pseudomonas cichorii</name>
    <dbReference type="NCBI Taxonomy" id="36746"/>
    <lineage>
        <taxon>Bacteria</taxon>
        <taxon>Pseudomonadati</taxon>
        <taxon>Pseudomonadota</taxon>
        <taxon>Gammaproteobacteria</taxon>
        <taxon>Pseudomonadales</taxon>
        <taxon>Pseudomonadaceae</taxon>
        <taxon>Pseudomonas</taxon>
    </lineage>
</organism>
<reference evidence="1 2" key="1">
    <citation type="submission" date="2018-08" db="EMBL/GenBank/DDBJ databases">
        <title>Recombination of ecologically and evolutionarily significant loci maintains genetic cohesion in the Pseudomonas syringae species complex.</title>
        <authorList>
            <person name="Dillon M."/>
            <person name="Thakur S."/>
            <person name="Almeida R.N.D."/>
            <person name="Weir B.S."/>
            <person name="Guttman D.S."/>
        </authorList>
    </citation>
    <scope>NUCLEOTIDE SEQUENCE [LARGE SCALE GENOMIC DNA]</scope>
    <source>
        <strain evidence="1 2">ICMP 3353</strain>
    </source>
</reference>
<name>A0A3M4M9Q1_PSECI</name>
<dbReference type="EMBL" id="RBRE01000006">
    <property type="protein sequence ID" value="RMQ50646.1"/>
    <property type="molecule type" value="Genomic_DNA"/>
</dbReference>
<sequence>MTFSNDTPVTTASGDSRDALLTWLQQNPKTLGWDAIVVYNRGRANALLMQQYIKKLTAENYMTPIDGQITGPEGSKLNFFGIQLGLPVLSFENADIEHSKARVSQAITAGLAILKSEPVGGYKGIHSIMRPNGAAGPTLWMDVDLLDAPGEVSDAGVVQIDLKKMTDFNTDLFSDKVSIINAQEFFLERFQEKPELQVYTLGSLNKSADSTLTPKNFIIRTQAAPSATNRAAPNYGDGAVVLLVTLKGGTDGGAPTKNSDFKYLIPNDENGTKYSSAVLLSNRTLFGKLLLNHLISVLPGKTLTLRTPTDGDGNPGHVYLEYTQGAVTQPEYKFVSSGFFGDFIVTATCPLLTLNLEGALFKASNNTIDFMWTGKTLTNIIDYHNTRGEEEDFYSSDPLEFRVNLNVTSALHVDPENGLIEFEQVAINDNQIEIHTPVNHYYQNQFRFENDLRDVLKLNLFEFTNHITLPNIDTFLLRNLLFPDNNSMVLTDAHVPGDLAVFGNVDPSLTSFVITPDKAILNPGGSKTFTVEPAATVSWSVKGLPGDTLPVGTITDKGVYTAPTLAELQGHDAQQAIITASGTTARGLAASSSTLVSIVSQTVSLNPIFSVAGPSSTLQFTAGTVDDRPLKWTLKNPALGGKLEPTTGLSSTYTAPAQQPTGMFILDEIQVTDDQGNMGHADVLIINKILGGQVEVDLTDAANGKAQLRFMKEYDDGPRPIPSELLVWTLLSGTGSVDAKGMYTEPQEQLTGFAIVTCAYPREEYEGGPVSTSYGYTVLPLPLSQYPDMARAFQ</sequence>
<evidence type="ECO:0000313" key="2">
    <source>
        <dbReference type="Proteomes" id="UP000277236"/>
    </source>
</evidence>
<dbReference type="RefSeq" id="WP_122314051.1">
    <property type="nucleotide sequence ID" value="NZ_RBRE01000006.1"/>
</dbReference>
<dbReference type="Proteomes" id="UP000277236">
    <property type="component" value="Unassembled WGS sequence"/>
</dbReference>